<evidence type="ECO:0000313" key="2">
    <source>
        <dbReference type="Proteomes" id="UP000492821"/>
    </source>
</evidence>
<dbReference type="WBParaSite" id="Pan_g13537.t1">
    <property type="protein sequence ID" value="Pan_g13537.t1"/>
    <property type="gene ID" value="Pan_g13537"/>
</dbReference>
<organism evidence="2 3">
    <name type="scientific">Panagrellus redivivus</name>
    <name type="common">Microworm</name>
    <dbReference type="NCBI Taxonomy" id="6233"/>
    <lineage>
        <taxon>Eukaryota</taxon>
        <taxon>Metazoa</taxon>
        <taxon>Ecdysozoa</taxon>
        <taxon>Nematoda</taxon>
        <taxon>Chromadorea</taxon>
        <taxon>Rhabditida</taxon>
        <taxon>Tylenchina</taxon>
        <taxon>Panagrolaimomorpha</taxon>
        <taxon>Panagrolaimoidea</taxon>
        <taxon>Panagrolaimidae</taxon>
        <taxon>Panagrellus</taxon>
    </lineage>
</organism>
<sequence>MLNMFFVLRGRDFLHITEILAHVIADHVGMTPIFIGTKQLVPMAPMTAYSVPKMAANMKNKIRRGPGNGDDDMEDYPDCI</sequence>
<keyword evidence="2" id="KW-1185">Reference proteome</keyword>
<protein>
    <submittedName>
        <fullName evidence="3">Piwi domain-containing protein</fullName>
    </submittedName>
</protein>
<feature type="compositionally biased region" description="Acidic residues" evidence="1">
    <location>
        <begin position="69"/>
        <end position="80"/>
    </location>
</feature>
<proteinExistence type="predicted"/>
<reference evidence="3" key="2">
    <citation type="submission" date="2020-10" db="UniProtKB">
        <authorList>
            <consortium name="WormBaseParasite"/>
        </authorList>
    </citation>
    <scope>IDENTIFICATION</scope>
</reference>
<evidence type="ECO:0000313" key="3">
    <source>
        <dbReference type="WBParaSite" id="Pan_g13537.t1"/>
    </source>
</evidence>
<evidence type="ECO:0000256" key="1">
    <source>
        <dbReference type="SAM" id="MobiDB-lite"/>
    </source>
</evidence>
<accession>A0A7E4UW35</accession>
<feature type="region of interest" description="Disordered" evidence="1">
    <location>
        <begin position="60"/>
        <end position="80"/>
    </location>
</feature>
<reference evidence="2" key="1">
    <citation type="journal article" date="2013" name="Genetics">
        <title>The draft genome and transcriptome of Panagrellus redivivus are shaped by the harsh demands of a free-living lifestyle.</title>
        <authorList>
            <person name="Srinivasan J."/>
            <person name="Dillman A.R."/>
            <person name="Macchietto M.G."/>
            <person name="Heikkinen L."/>
            <person name="Lakso M."/>
            <person name="Fracchia K.M."/>
            <person name="Antoshechkin I."/>
            <person name="Mortazavi A."/>
            <person name="Wong G."/>
            <person name="Sternberg P.W."/>
        </authorList>
    </citation>
    <scope>NUCLEOTIDE SEQUENCE [LARGE SCALE GENOMIC DNA]</scope>
    <source>
        <strain evidence="2">MT8872</strain>
    </source>
</reference>
<name>A0A7E4UW35_PANRE</name>
<dbReference type="AlphaFoldDB" id="A0A7E4UW35"/>
<dbReference type="Proteomes" id="UP000492821">
    <property type="component" value="Unassembled WGS sequence"/>
</dbReference>